<accession>A0A218WBD1</accession>
<dbReference type="GeneID" id="116195628"/>
<proteinExistence type="predicted"/>
<reference evidence="3 5" key="3">
    <citation type="submission" date="2017-11" db="EMBL/GenBank/DDBJ databases">
        <title>De-novo sequencing of pomegranate (Punica granatum L.) genome.</title>
        <authorList>
            <person name="Akparov Z."/>
            <person name="Amiraslanov A."/>
            <person name="Hajiyeva S."/>
            <person name="Abbasov M."/>
            <person name="Kaur K."/>
            <person name="Hamwieh A."/>
            <person name="Solovyev V."/>
            <person name="Salamov A."/>
            <person name="Braich B."/>
            <person name="Kosarev P."/>
            <person name="Mahmoud A."/>
            <person name="Hajiyev E."/>
            <person name="Babayeva S."/>
            <person name="Izzatullayeva V."/>
            <person name="Mammadov A."/>
            <person name="Mammadov A."/>
            <person name="Sharifova S."/>
            <person name="Ojaghi J."/>
            <person name="Eynullazada K."/>
            <person name="Bayramov B."/>
            <person name="Abdulazimova A."/>
            <person name="Shahmuradov I."/>
        </authorList>
    </citation>
    <scope>NUCLEOTIDE SEQUENCE [LARGE SCALE GENOMIC DNA]</scope>
    <source>
        <strain evidence="3">AG2017</strain>
        <strain evidence="5">cv. AG2017</strain>
        <tissue evidence="3">Leaf</tissue>
    </source>
</reference>
<dbReference type="OrthoDB" id="1081388at2759"/>
<feature type="region of interest" description="Disordered" evidence="1">
    <location>
        <begin position="80"/>
        <end position="141"/>
    </location>
</feature>
<name>A0A218WBD1_PUNGR</name>
<dbReference type="Proteomes" id="UP000197138">
    <property type="component" value="Unassembled WGS sequence"/>
</dbReference>
<evidence type="ECO:0000313" key="5">
    <source>
        <dbReference type="Proteomes" id="UP000233551"/>
    </source>
</evidence>
<feature type="compositionally biased region" description="Polar residues" evidence="1">
    <location>
        <begin position="124"/>
        <end position="135"/>
    </location>
</feature>
<keyword evidence="5" id="KW-1185">Reference proteome</keyword>
<dbReference type="PANTHER" id="PTHR34956:SF2">
    <property type="entry name" value="OS05G0397300 PROTEIN"/>
    <property type="match status" value="1"/>
</dbReference>
<dbReference type="EMBL" id="MTKT01004810">
    <property type="protein sequence ID" value="OWM69843.1"/>
    <property type="molecule type" value="Genomic_DNA"/>
</dbReference>
<dbReference type="AlphaFoldDB" id="A0A218WBD1"/>
<evidence type="ECO:0000313" key="3">
    <source>
        <dbReference type="EMBL" id="PKI31281.1"/>
    </source>
</evidence>
<comment type="caution">
    <text evidence="2">The sequence shown here is derived from an EMBL/GenBank/DDBJ whole genome shotgun (WGS) entry which is preliminary data.</text>
</comment>
<sequence length="141" mass="15881">MEVAMEMEDDLFFADLSKQINLLIMEEDDGVEEEPVAPYWQHSSSLQGFSRAANVPLAPSLASAYEQINCRREISKGTGVFIPKCSQPRGKNRQGRFGSSAAPRSHRQISSTDHHHHHHHHQYNGLSRSGPSHINSFHPKK</sequence>
<evidence type="ECO:0000256" key="1">
    <source>
        <dbReference type="SAM" id="MobiDB-lite"/>
    </source>
</evidence>
<evidence type="ECO:0000313" key="2">
    <source>
        <dbReference type="EMBL" id="OWM69843.1"/>
    </source>
</evidence>
<organism evidence="2 4">
    <name type="scientific">Punica granatum</name>
    <name type="common">Pomegranate</name>
    <dbReference type="NCBI Taxonomy" id="22663"/>
    <lineage>
        <taxon>Eukaryota</taxon>
        <taxon>Viridiplantae</taxon>
        <taxon>Streptophyta</taxon>
        <taxon>Embryophyta</taxon>
        <taxon>Tracheophyta</taxon>
        <taxon>Spermatophyta</taxon>
        <taxon>Magnoliopsida</taxon>
        <taxon>eudicotyledons</taxon>
        <taxon>Gunneridae</taxon>
        <taxon>Pentapetalae</taxon>
        <taxon>rosids</taxon>
        <taxon>malvids</taxon>
        <taxon>Myrtales</taxon>
        <taxon>Lythraceae</taxon>
        <taxon>Punica</taxon>
    </lineage>
</organism>
<dbReference type="PANTHER" id="PTHR34956">
    <property type="entry name" value="OS05G0397300 PROTEIN"/>
    <property type="match status" value="1"/>
</dbReference>
<dbReference type="EMBL" id="PGOL01009069">
    <property type="protein sequence ID" value="PKI31281.1"/>
    <property type="molecule type" value="Genomic_DNA"/>
</dbReference>
<reference evidence="4" key="1">
    <citation type="journal article" date="2017" name="Plant J.">
        <title>The pomegranate (Punica granatum L.) genome and the genomics of punicalagin biosynthesis.</title>
        <authorList>
            <person name="Qin G."/>
            <person name="Xu C."/>
            <person name="Ming R."/>
            <person name="Tang H."/>
            <person name="Guyot R."/>
            <person name="Kramer E.M."/>
            <person name="Hu Y."/>
            <person name="Yi X."/>
            <person name="Qi Y."/>
            <person name="Xu X."/>
            <person name="Gao Z."/>
            <person name="Pan H."/>
            <person name="Jian J."/>
            <person name="Tian Y."/>
            <person name="Yue Z."/>
            <person name="Xu Y."/>
        </authorList>
    </citation>
    <scope>NUCLEOTIDE SEQUENCE [LARGE SCALE GENOMIC DNA]</scope>
    <source>
        <strain evidence="4">cv. Dabenzi</strain>
    </source>
</reference>
<dbReference type="STRING" id="22663.A0A218WBD1"/>
<evidence type="ECO:0000313" key="4">
    <source>
        <dbReference type="Proteomes" id="UP000197138"/>
    </source>
</evidence>
<gene>
    <name evidence="2" type="ORF">CDL15_Pgr025692</name>
    <name evidence="3" type="ORF">CRG98_048328</name>
</gene>
<protein>
    <submittedName>
        <fullName evidence="2">Uncharacterized protein</fullName>
    </submittedName>
</protein>
<dbReference type="Proteomes" id="UP000233551">
    <property type="component" value="Unassembled WGS sequence"/>
</dbReference>
<reference evidence="2" key="2">
    <citation type="submission" date="2017-06" db="EMBL/GenBank/DDBJ databases">
        <title>The pomegranate genome and the genomics of punicalagin biosynthesis.</title>
        <authorList>
            <person name="Xu C."/>
        </authorList>
    </citation>
    <scope>NUCLEOTIDE SEQUENCE [LARGE SCALE GENOMIC DNA]</scope>
    <source>
        <tissue evidence="2">Fresh leaf</tissue>
    </source>
</reference>